<dbReference type="EMBL" id="JAHRIP010009617">
    <property type="protein sequence ID" value="MEQ2282839.1"/>
    <property type="molecule type" value="Genomic_DNA"/>
</dbReference>
<keyword evidence="1" id="KW-0812">Transmembrane</keyword>
<accession>A0ABV0XMZ3</accession>
<comment type="caution">
    <text evidence="2">The sequence shown here is derived from an EMBL/GenBank/DDBJ whole genome shotgun (WGS) entry which is preliminary data.</text>
</comment>
<keyword evidence="1" id="KW-1133">Transmembrane helix</keyword>
<feature type="transmembrane region" description="Helical" evidence="1">
    <location>
        <begin position="71"/>
        <end position="97"/>
    </location>
</feature>
<name>A0ABV0XMZ3_9TELE</name>
<proteinExistence type="predicted"/>
<protein>
    <submittedName>
        <fullName evidence="2">Uncharacterized protein</fullName>
    </submittedName>
</protein>
<evidence type="ECO:0000313" key="2">
    <source>
        <dbReference type="EMBL" id="MEQ2282839.1"/>
    </source>
</evidence>
<keyword evidence="3" id="KW-1185">Reference proteome</keyword>
<sequence>MLQSLNSLMLKPLCPPHCVVGTGSIPVGTIPMHMCNTTYYYSLHQAGPGGKVHDLKGIYAIWMDCTGCVELPFICSCLQVGVVFVHLFMSLITLMSFQFNLP</sequence>
<gene>
    <name evidence="2" type="ORF">AMECASPLE_004873</name>
</gene>
<keyword evidence="1" id="KW-0472">Membrane</keyword>
<dbReference type="Proteomes" id="UP001469553">
    <property type="component" value="Unassembled WGS sequence"/>
</dbReference>
<organism evidence="2 3">
    <name type="scientific">Ameca splendens</name>
    <dbReference type="NCBI Taxonomy" id="208324"/>
    <lineage>
        <taxon>Eukaryota</taxon>
        <taxon>Metazoa</taxon>
        <taxon>Chordata</taxon>
        <taxon>Craniata</taxon>
        <taxon>Vertebrata</taxon>
        <taxon>Euteleostomi</taxon>
        <taxon>Actinopterygii</taxon>
        <taxon>Neopterygii</taxon>
        <taxon>Teleostei</taxon>
        <taxon>Neoteleostei</taxon>
        <taxon>Acanthomorphata</taxon>
        <taxon>Ovalentaria</taxon>
        <taxon>Atherinomorphae</taxon>
        <taxon>Cyprinodontiformes</taxon>
        <taxon>Goodeidae</taxon>
        <taxon>Ameca</taxon>
    </lineage>
</organism>
<reference evidence="2 3" key="1">
    <citation type="submission" date="2021-06" db="EMBL/GenBank/DDBJ databases">
        <authorList>
            <person name="Palmer J.M."/>
        </authorList>
    </citation>
    <scope>NUCLEOTIDE SEQUENCE [LARGE SCALE GENOMIC DNA]</scope>
    <source>
        <strain evidence="2 3">AS_MEX2019</strain>
        <tissue evidence="2">Muscle</tissue>
    </source>
</reference>
<evidence type="ECO:0000313" key="3">
    <source>
        <dbReference type="Proteomes" id="UP001469553"/>
    </source>
</evidence>
<evidence type="ECO:0000256" key="1">
    <source>
        <dbReference type="SAM" id="Phobius"/>
    </source>
</evidence>